<evidence type="ECO:0000256" key="8">
    <source>
        <dbReference type="ARBA" id="ARBA00023136"/>
    </source>
</evidence>
<comment type="caution">
    <text evidence="12">The sequence shown here is derived from an EMBL/GenBank/DDBJ whole genome shotgun (WGS) entry which is preliminary data.</text>
</comment>
<dbReference type="EMBL" id="JASJQH010008056">
    <property type="protein sequence ID" value="KAK9695625.1"/>
    <property type="molecule type" value="Genomic_DNA"/>
</dbReference>
<evidence type="ECO:0000256" key="4">
    <source>
        <dbReference type="ARBA" id="ARBA00022448"/>
    </source>
</evidence>
<dbReference type="PANTHER" id="PTHR46009:SF1">
    <property type="entry name" value="VACUOLAR PROTEIN SORTING-ASSOCIATED PROTEIN VTA1 HOMOLOG"/>
    <property type="match status" value="1"/>
</dbReference>
<evidence type="ECO:0000256" key="5">
    <source>
        <dbReference type="ARBA" id="ARBA00022490"/>
    </source>
</evidence>
<keyword evidence="5" id="KW-0963">Cytoplasm</keyword>
<dbReference type="InterPro" id="IPR023175">
    <property type="entry name" value="Vta1/CALS_N_sf"/>
</dbReference>
<dbReference type="Pfam" id="PF18097">
    <property type="entry name" value="Vta1_C"/>
    <property type="match status" value="1"/>
</dbReference>
<keyword evidence="13" id="KW-1185">Reference proteome</keyword>
<evidence type="ECO:0000256" key="9">
    <source>
        <dbReference type="SAM" id="MobiDB-lite"/>
    </source>
</evidence>
<feature type="compositionally biased region" description="Polar residues" evidence="9">
    <location>
        <begin position="288"/>
        <end position="315"/>
    </location>
</feature>
<evidence type="ECO:0000259" key="10">
    <source>
        <dbReference type="Pfam" id="PF04652"/>
    </source>
</evidence>
<evidence type="ECO:0000256" key="3">
    <source>
        <dbReference type="ARBA" id="ARBA00007895"/>
    </source>
</evidence>
<protein>
    <recommendedName>
        <fullName evidence="14">DUF605-domain-containing protein</fullName>
    </recommendedName>
</protein>
<sequence length="407" mass="46275">MENIPEALKFINPYYQRAKELKNHEPIIAYYCNYYAAKLAIAKGALDKECQLFLVTLLDNLEQEKKSLANNEIVNDDEKGKAYIEDFAVRVFLNADNEDRAGKASKKTVKTFLAASIFLELLKIFGEVDPEIEEKVKYSKWKATDIMKALKEGRTPHPGPPGWEPSNEMNDENVNSSEFQNVDDVPKIQDFPAPPSFSPQFDPNETNQQKFSPPLNPPNNSNFDEVNGENFNRMNSQPSPHQSPPQNFPSFAEFPSNPSDNLGSNGYSSHPSYDQSHTHFGRNDYNDSQHYPTQNMNDSPYNPNFAPGTNFNTGMPQHPPNDPYGYNSQPQRSFQPPPPPQAYQQQQQYHNEPSQDEYAKLDTDPQAISMAQKHSRFAISALEYDDVKTAVENLRKALAILEPYNRK</sequence>
<comment type="similarity">
    <text evidence="3">Belongs to the VTA1 family.</text>
</comment>
<proteinExistence type="inferred from homology"/>
<gene>
    <name evidence="12" type="ORF">K7432_012871</name>
</gene>
<dbReference type="Pfam" id="PF04652">
    <property type="entry name" value="Vta1"/>
    <property type="match status" value="1"/>
</dbReference>
<evidence type="ECO:0000259" key="11">
    <source>
        <dbReference type="Pfam" id="PF18097"/>
    </source>
</evidence>
<evidence type="ECO:0000256" key="1">
    <source>
        <dbReference type="ARBA" id="ARBA00004481"/>
    </source>
</evidence>
<dbReference type="PANTHER" id="PTHR46009">
    <property type="entry name" value="VACUOLAR PROTEIN SORTING-ASSOCIATED PROTEIN VTA1 HOMOLOG"/>
    <property type="match status" value="1"/>
</dbReference>
<feature type="region of interest" description="Disordered" evidence="9">
    <location>
        <begin position="150"/>
        <end position="367"/>
    </location>
</feature>
<evidence type="ECO:0000256" key="7">
    <source>
        <dbReference type="ARBA" id="ARBA00022927"/>
    </source>
</evidence>
<evidence type="ECO:0008006" key="14">
    <source>
        <dbReference type="Google" id="ProtNLM"/>
    </source>
</evidence>
<comment type="subcellular location">
    <subcellularLocation>
        <location evidence="2">Cytoplasm</location>
    </subcellularLocation>
    <subcellularLocation>
        <location evidence="1">Endosome membrane</location>
        <topology evidence="1">Peripheral membrane protein</topology>
    </subcellularLocation>
</comment>
<evidence type="ECO:0000256" key="6">
    <source>
        <dbReference type="ARBA" id="ARBA00022753"/>
    </source>
</evidence>
<organism evidence="12 13">
    <name type="scientific">Basidiobolus ranarum</name>
    <dbReference type="NCBI Taxonomy" id="34480"/>
    <lineage>
        <taxon>Eukaryota</taxon>
        <taxon>Fungi</taxon>
        <taxon>Fungi incertae sedis</taxon>
        <taxon>Zoopagomycota</taxon>
        <taxon>Entomophthoromycotina</taxon>
        <taxon>Basidiobolomycetes</taxon>
        <taxon>Basidiobolales</taxon>
        <taxon>Basidiobolaceae</taxon>
        <taxon>Basidiobolus</taxon>
    </lineage>
</organism>
<keyword evidence="7" id="KW-0653">Protein transport</keyword>
<reference evidence="12 13" key="1">
    <citation type="submission" date="2023-04" db="EMBL/GenBank/DDBJ databases">
        <title>Genome of Basidiobolus ranarum AG-B5.</title>
        <authorList>
            <person name="Stajich J.E."/>
            <person name="Carter-House D."/>
            <person name="Gryganskyi A."/>
        </authorList>
    </citation>
    <scope>NUCLEOTIDE SEQUENCE [LARGE SCALE GENOMIC DNA]</scope>
    <source>
        <strain evidence="12 13">AG-B5</strain>
    </source>
</reference>
<dbReference type="InterPro" id="IPR041212">
    <property type="entry name" value="Vta1_C"/>
</dbReference>
<dbReference type="Gene3D" id="1.20.5.420">
    <property type="entry name" value="Immunoglobulin FC, subunit C"/>
    <property type="match status" value="1"/>
</dbReference>
<feature type="domain" description="Vta1/callose synthase N-terminal" evidence="10">
    <location>
        <begin position="11"/>
        <end position="152"/>
    </location>
</feature>
<keyword evidence="4" id="KW-0813">Transport</keyword>
<evidence type="ECO:0000313" key="12">
    <source>
        <dbReference type="EMBL" id="KAK9695625.1"/>
    </source>
</evidence>
<evidence type="ECO:0000256" key="2">
    <source>
        <dbReference type="ARBA" id="ARBA00004496"/>
    </source>
</evidence>
<feature type="compositionally biased region" description="Polar residues" evidence="9">
    <location>
        <begin position="198"/>
        <end position="211"/>
    </location>
</feature>
<keyword evidence="6" id="KW-0967">Endosome</keyword>
<dbReference type="Gene3D" id="1.25.40.270">
    <property type="entry name" value="Vacuolar protein sorting-associated protein vta1"/>
    <property type="match status" value="1"/>
</dbReference>
<keyword evidence="8" id="KW-0472">Membrane</keyword>
<name>A0ABR2VS67_9FUNG</name>
<accession>A0ABR2VS67</accession>
<feature type="domain" description="Vta1 C-terminal" evidence="11">
    <location>
        <begin position="365"/>
        <end position="402"/>
    </location>
</feature>
<dbReference type="InterPro" id="IPR044538">
    <property type="entry name" value="Vta1-like"/>
</dbReference>
<evidence type="ECO:0000313" key="13">
    <source>
        <dbReference type="Proteomes" id="UP001479436"/>
    </source>
</evidence>
<dbReference type="InterPro" id="IPR039431">
    <property type="entry name" value="Vta1/CALS_N"/>
</dbReference>
<feature type="compositionally biased region" description="Polar residues" evidence="9">
    <location>
        <begin position="256"/>
        <end position="275"/>
    </location>
</feature>
<dbReference type="Proteomes" id="UP001479436">
    <property type="component" value="Unassembled WGS sequence"/>
</dbReference>